<comment type="caution">
    <text evidence="3">The sequence shown here is derived from an EMBL/GenBank/DDBJ whole genome shotgun (WGS) entry which is preliminary data.</text>
</comment>
<name>A0ABV4KGH8_9FLAO</name>
<dbReference type="RefSeq" id="WP_371570893.1">
    <property type="nucleotide sequence ID" value="NZ_JASMRN010000009.1"/>
</dbReference>
<feature type="domain" description="Alginate lyase 2" evidence="2">
    <location>
        <begin position="35"/>
        <end position="281"/>
    </location>
</feature>
<dbReference type="Proteomes" id="UP001568894">
    <property type="component" value="Unassembled WGS sequence"/>
</dbReference>
<evidence type="ECO:0000259" key="2">
    <source>
        <dbReference type="Pfam" id="PF08787"/>
    </source>
</evidence>
<evidence type="ECO:0000313" key="4">
    <source>
        <dbReference type="Proteomes" id="UP001568894"/>
    </source>
</evidence>
<feature type="signal peptide" evidence="1">
    <location>
        <begin position="1"/>
        <end position="24"/>
    </location>
</feature>
<evidence type="ECO:0000313" key="3">
    <source>
        <dbReference type="EMBL" id="MEZ7516002.1"/>
    </source>
</evidence>
<keyword evidence="4" id="KW-1185">Reference proteome</keyword>
<organism evidence="3 4">
    <name type="scientific">Flavobacterium frigidarium</name>
    <dbReference type="NCBI Taxonomy" id="99286"/>
    <lineage>
        <taxon>Bacteria</taxon>
        <taxon>Pseudomonadati</taxon>
        <taxon>Bacteroidota</taxon>
        <taxon>Flavobacteriia</taxon>
        <taxon>Flavobacteriales</taxon>
        <taxon>Flavobacteriaceae</taxon>
        <taxon>Flavobacterium</taxon>
    </lineage>
</organism>
<gene>
    <name evidence="3" type="ORF">QO192_12000</name>
</gene>
<dbReference type="InterPro" id="IPR013320">
    <property type="entry name" value="ConA-like_dom_sf"/>
</dbReference>
<dbReference type="InterPro" id="IPR014895">
    <property type="entry name" value="Alginate_lyase_2"/>
</dbReference>
<dbReference type="Pfam" id="PF08787">
    <property type="entry name" value="Alginate_lyase2"/>
    <property type="match status" value="1"/>
</dbReference>
<dbReference type="EMBL" id="JASMRN010000009">
    <property type="protein sequence ID" value="MEZ7516002.1"/>
    <property type="molecule type" value="Genomic_DNA"/>
</dbReference>
<keyword evidence="1" id="KW-0732">Signal</keyword>
<dbReference type="GO" id="GO:0016829">
    <property type="term" value="F:lyase activity"/>
    <property type="evidence" value="ECO:0007669"/>
    <property type="project" value="UniProtKB-KW"/>
</dbReference>
<proteinExistence type="predicted"/>
<protein>
    <submittedName>
        <fullName evidence="3">Polysaccharide lyase family 7 protein</fullName>
    </submittedName>
</protein>
<reference evidence="3 4" key="1">
    <citation type="submission" date="2023-05" db="EMBL/GenBank/DDBJ databases">
        <title>Adaptations of aquatic viruses from atmosphere-close ecosystems of the Central Arctic Ocean.</title>
        <authorList>
            <person name="Rahlff J."/>
            <person name="Holmfeldt K."/>
        </authorList>
    </citation>
    <scope>NUCLEOTIDE SEQUENCE [LARGE SCALE GENOMIC DNA]</scope>
    <source>
        <strain evidence="3 4">Arc14</strain>
    </source>
</reference>
<feature type="chain" id="PRO_5046908637" evidence="1">
    <location>
        <begin position="25"/>
        <end position="281"/>
    </location>
</feature>
<accession>A0ABV4KGH8</accession>
<dbReference type="SUPFAM" id="SSF49899">
    <property type="entry name" value="Concanavalin A-like lectins/glucanases"/>
    <property type="match status" value="1"/>
</dbReference>
<sequence length="281" mass="31830">MISKKNILTSITVGSLLISSFGMAQTSDKKDKAPFDLTHWKVTIPEGNPTSLGYPEILGYNTNESINKYMYNDPDGAVVFYAYPSGVTTTNTHYSRSELREQLVPGKNDPNWTFSQGGRMKGTLAMGEISKSKEGKFHKVIIMQIHGRLSNAQKNLIGEDDNNAPPILKIYWDNGKIRVKTKVLKDKKVSETDMLSTKAWKDDKGYNFKEKVNFDKFTLEVIVSKGRLEVVLNNNESVVYRSSDLKKWGVFENYFKAGNYLQTNDEGAFAKVKYYSLYVSH</sequence>
<evidence type="ECO:0000256" key="1">
    <source>
        <dbReference type="SAM" id="SignalP"/>
    </source>
</evidence>
<dbReference type="Gene3D" id="2.60.120.200">
    <property type="match status" value="1"/>
</dbReference>
<keyword evidence="3" id="KW-0456">Lyase</keyword>